<dbReference type="RefSeq" id="WP_378044228.1">
    <property type="nucleotide sequence ID" value="NZ_JBHMDN010000003.1"/>
</dbReference>
<reference evidence="2" key="1">
    <citation type="journal article" date="2019" name="Int. J. Syst. Evol. Microbiol.">
        <title>The Global Catalogue of Microorganisms (GCM) 10K type strain sequencing project: providing services to taxonomists for standard genome sequencing and annotation.</title>
        <authorList>
            <consortium name="The Broad Institute Genomics Platform"/>
            <consortium name="The Broad Institute Genome Sequencing Center for Infectious Disease"/>
            <person name="Wu L."/>
            <person name="Ma J."/>
        </authorList>
    </citation>
    <scope>NUCLEOTIDE SEQUENCE [LARGE SCALE GENOMIC DNA]</scope>
    <source>
        <strain evidence="2">KCTC 12907</strain>
    </source>
</reference>
<dbReference type="EMBL" id="JBHTAI010000023">
    <property type="protein sequence ID" value="MFC7152537.1"/>
    <property type="molecule type" value="Genomic_DNA"/>
</dbReference>
<evidence type="ECO:0000313" key="1">
    <source>
        <dbReference type="EMBL" id="MFC7152537.1"/>
    </source>
</evidence>
<name>A0ABW2FJU0_9BACL</name>
<dbReference type="PROSITE" id="PS51257">
    <property type="entry name" value="PROKAR_LIPOPROTEIN"/>
    <property type="match status" value="1"/>
</dbReference>
<dbReference type="Proteomes" id="UP001596378">
    <property type="component" value="Unassembled WGS sequence"/>
</dbReference>
<gene>
    <name evidence="1" type="ORF">ACFQMJ_28710</name>
</gene>
<evidence type="ECO:0000313" key="2">
    <source>
        <dbReference type="Proteomes" id="UP001596378"/>
    </source>
</evidence>
<protein>
    <submittedName>
        <fullName evidence="1">Uncharacterized protein</fullName>
    </submittedName>
</protein>
<organism evidence="1 2">
    <name type="scientific">Cohnella cellulosilytica</name>
    <dbReference type="NCBI Taxonomy" id="986710"/>
    <lineage>
        <taxon>Bacteria</taxon>
        <taxon>Bacillati</taxon>
        <taxon>Bacillota</taxon>
        <taxon>Bacilli</taxon>
        <taxon>Bacillales</taxon>
        <taxon>Paenibacillaceae</taxon>
        <taxon>Cohnella</taxon>
    </lineage>
</organism>
<proteinExistence type="predicted"/>
<keyword evidence="2" id="KW-1185">Reference proteome</keyword>
<sequence length="521" mass="57579">MNKKATKRFGWLVCALLLAFIVGCEPVGGLNLNDMLTKQLDVTHQEQSLTLELKVDVNEELLALEDEETTRGVDLFRSVKVEIAQAKTDEKGSQWLTGTLTTSKGSLPFTLHSDSRTIRIDVEGAKRPFVLSLAELEETLGAGFGSTGELQQALAESVRGLVKSVAGYFVQGLPNPPSITVDRTNETIHGETVGLSKVHAELDGEQLGQLIPVYLENLIGDIDGMTEVVANVLRWISELPPELKEIFGADEIVGPETDIDLFAESLVETALYPGLLEIKEDLDSFRESEEWAAIFDKGIKLKTDLYVDESLYVRKSNFEAIIVPAAFAEETSPVRSVTISASGENWNVNGAVDIPAVEVPRNALTIQELDSFDPYRVVGLFETDSVLYDLLKNDFQIDDQSFQLSSEWGIPFYLDEEGTAFVPLRETLGEFNIRPSLEIPADGQLEIRFYDRPTGKSIVFRKDSDQATVNGEAVKLTHPLVNDMNITYVAADDLFGLLGAEYSVVDLEEYGEMIMQVARDL</sequence>
<comment type="caution">
    <text evidence="1">The sequence shown here is derived from an EMBL/GenBank/DDBJ whole genome shotgun (WGS) entry which is preliminary data.</text>
</comment>
<accession>A0ABW2FJU0</accession>